<dbReference type="OrthoDB" id="7464992at2759"/>
<gene>
    <name evidence="10" type="ORF">PAXRUDRAFT_137158</name>
</gene>
<dbReference type="PANTHER" id="PTHR22726:SF18">
    <property type="entry name" value="PEPTIDASE M48 DOMAIN-CONTAINING PROTEIN"/>
    <property type="match status" value="1"/>
</dbReference>
<dbReference type="HOGENOM" id="CLU_036521_0_0_1"/>
<organism evidence="10 11">
    <name type="scientific">Paxillus rubicundulus Ve08.2h10</name>
    <dbReference type="NCBI Taxonomy" id="930991"/>
    <lineage>
        <taxon>Eukaryota</taxon>
        <taxon>Fungi</taxon>
        <taxon>Dikarya</taxon>
        <taxon>Basidiomycota</taxon>
        <taxon>Agaricomycotina</taxon>
        <taxon>Agaricomycetes</taxon>
        <taxon>Agaricomycetidae</taxon>
        <taxon>Boletales</taxon>
        <taxon>Paxilineae</taxon>
        <taxon>Paxillaceae</taxon>
        <taxon>Paxillus</taxon>
    </lineage>
</organism>
<keyword evidence="8" id="KW-1133">Transmembrane helix</keyword>
<keyword evidence="4" id="KW-0378">Hydrolase</keyword>
<protein>
    <recommendedName>
        <fullName evidence="9">Peptidase M48 domain-containing protein</fullName>
    </recommendedName>
</protein>
<evidence type="ECO:0000256" key="7">
    <source>
        <dbReference type="SAM" id="MobiDB-lite"/>
    </source>
</evidence>
<feature type="domain" description="Peptidase M48" evidence="9">
    <location>
        <begin position="305"/>
        <end position="558"/>
    </location>
</feature>
<reference evidence="11" key="2">
    <citation type="submission" date="2015-01" db="EMBL/GenBank/DDBJ databases">
        <title>Evolutionary Origins and Diversification of the Mycorrhizal Mutualists.</title>
        <authorList>
            <consortium name="DOE Joint Genome Institute"/>
            <consortium name="Mycorrhizal Genomics Consortium"/>
            <person name="Kohler A."/>
            <person name="Kuo A."/>
            <person name="Nagy L.G."/>
            <person name="Floudas D."/>
            <person name="Copeland A."/>
            <person name="Barry K.W."/>
            <person name="Cichocki N."/>
            <person name="Veneault-Fourrey C."/>
            <person name="LaButti K."/>
            <person name="Lindquist E.A."/>
            <person name="Lipzen A."/>
            <person name="Lundell T."/>
            <person name="Morin E."/>
            <person name="Murat C."/>
            <person name="Riley R."/>
            <person name="Ohm R."/>
            <person name="Sun H."/>
            <person name="Tunlid A."/>
            <person name="Henrissat B."/>
            <person name="Grigoriev I.V."/>
            <person name="Hibbett D.S."/>
            <person name="Martin F."/>
        </authorList>
    </citation>
    <scope>NUCLEOTIDE SEQUENCE [LARGE SCALE GENOMIC DNA]</scope>
    <source>
        <strain evidence="11">Ve08.2h10</strain>
    </source>
</reference>
<dbReference type="GO" id="GO:0046872">
    <property type="term" value="F:metal ion binding"/>
    <property type="evidence" value="ECO:0007669"/>
    <property type="project" value="UniProtKB-KW"/>
</dbReference>
<dbReference type="AlphaFoldDB" id="A0A0D0DTB5"/>
<keyword evidence="2" id="KW-0645">Protease</keyword>
<keyword evidence="8" id="KW-0472">Membrane</keyword>
<accession>A0A0D0DTB5</accession>
<keyword evidence="8" id="KW-0812">Transmembrane</keyword>
<dbReference type="PANTHER" id="PTHR22726">
    <property type="entry name" value="METALLOENDOPEPTIDASE OMA1"/>
    <property type="match status" value="1"/>
</dbReference>
<keyword evidence="11" id="KW-1185">Reference proteome</keyword>
<evidence type="ECO:0000259" key="9">
    <source>
        <dbReference type="Pfam" id="PF01435"/>
    </source>
</evidence>
<evidence type="ECO:0000256" key="5">
    <source>
        <dbReference type="ARBA" id="ARBA00022833"/>
    </source>
</evidence>
<proteinExistence type="predicted"/>
<evidence type="ECO:0000256" key="2">
    <source>
        <dbReference type="ARBA" id="ARBA00022670"/>
    </source>
</evidence>
<feature type="transmembrane region" description="Helical" evidence="8">
    <location>
        <begin position="153"/>
        <end position="174"/>
    </location>
</feature>
<keyword evidence="6" id="KW-0482">Metalloprotease</keyword>
<dbReference type="EMBL" id="KN824956">
    <property type="protein sequence ID" value="KIK97018.1"/>
    <property type="molecule type" value="Genomic_DNA"/>
</dbReference>
<dbReference type="GO" id="GO:0034982">
    <property type="term" value="P:mitochondrial protein processing"/>
    <property type="evidence" value="ECO:0007669"/>
    <property type="project" value="TreeGrafter"/>
</dbReference>
<name>A0A0D0DTB5_9AGAM</name>
<dbReference type="Pfam" id="PF01435">
    <property type="entry name" value="Peptidase_M48"/>
    <property type="match status" value="1"/>
</dbReference>
<dbReference type="GO" id="GO:0004222">
    <property type="term" value="F:metalloendopeptidase activity"/>
    <property type="evidence" value="ECO:0007669"/>
    <property type="project" value="InterPro"/>
</dbReference>
<dbReference type="GO" id="GO:0005743">
    <property type="term" value="C:mitochondrial inner membrane"/>
    <property type="evidence" value="ECO:0007669"/>
    <property type="project" value="TreeGrafter"/>
</dbReference>
<dbReference type="InterPro" id="IPR001915">
    <property type="entry name" value="Peptidase_M48"/>
</dbReference>
<dbReference type="InParanoid" id="A0A0D0DTB5"/>
<evidence type="ECO:0000256" key="8">
    <source>
        <dbReference type="SAM" id="Phobius"/>
    </source>
</evidence>
<dbReference type="Proteomes" id="UP000054538">
    <property type="component" value="Unassembled WGS sequence"/>
</dbReference>
<evidence type="ECO:0000256" key="1">
    <source>
        <dbReference type="ARBA" id="ARBA00001947"/>
    </source>
</evidence>
<keyword evidence="5" id="KW-0862">Zinc</keyword>
<feature type="region of interest" description="Disordered" evidence="7">
    <location>
        <begin position="259"/>
        <end position="280"/>
    </location>
</feature>
<reference evidence="10 11" key="1">
    <citation type="submission" date="2014-04" db="EMBL/GenBank/DDBJ databases">
        <authorList>
            <consortium name="DOE Joint Genome Institute"/>
            <person name="Kuo A."/>
            <person name="Kohler A."/>
            <person name="Jargeat P."/>
            <person name="Nagy L.G."/>
            <person name="Floudas D."/>
            <person name="Copeland A."/>
            <person name="Barry K.W."/>
            <person name="Cichocki N."/>
            <person name="Veneault-Fourrey C."/>
            <person name="LaButti K."/>
            <person name="Lindquist E.A."/>
            <person name="Lipzen A."/>
            <person name="Lundell T."/>
            <person name="Morin E."/>
            <person name="Murat C."/>
            <person name="Sun H."/>
            <person name="Tunlid A."/>
            <person name="Henrissat B."/>
            <person name="Grigoriev I.V."/>
            <person name="Hibbett D.S."/>
            <person name="Martin F."/>
            <person name="Nordberg H.P."/>
            <person name="Cantor M.N."/>
            <person name="Hua S.X."/>
        </authorList>
    </citation>
    <scope>NUCLEOTIDE SEQUENCE [LARGE SCALE GENOMIC DNA]</scope>
    <source>
        <strain evidence="10 11">Ve08.2h10</strain>
    </source>
</reference>
<evidence type="ECO:0000313" key="10">
    <source>
        <dbReference type="EMBL" id="KIK97018.1"/>
    </source>
</evidence>
<evidence type="ECO:0000256" key="6">
    <source>
        <dbReference type="ARBA" id="ARBA00023049"/>
    </source>
</evidence>
<dbReference type="InterPro" id="IPR051156">
    <property type="entry name" value="Mito/Outer_Membr_Metalloprot"/>
</dbReference>
<keyword evidence="3" id="KW-0479">Metal-binding</keyword>
<evidence type="ECO:0000313" key="11">
    <source>
        <dbReference type="Proteomes" id="UP000054538"/>
    </source>
</evidence>
<sequence length="588" mass="65382">MFRPSRRIASSLQAGPSKLVLQTKRHAIPNSCKPAVQRSPLVHRTIGLVLAQTKLHHAKYISHVPEQVAWFHSTQRRQGTPLIPILLGAFKASTTIEVARTAGRIALTFVPLLLFKNRWARKYIKHHDRFHHGEPVSEEKKALILKRLRQRTVFFNVLLFIPVALFWIAILASMEQTPITGRWRLIILSPEEEDELAAGLAGPKWYEAVKDILSQSSEGPPEIVPANDWRYRWVQDTLRRLESAIPVLQDERGLNARWLDAGPNERPLPPPAEYPLRPRPRATDSMRKFCETVSGRKSTSSAHVISGPPYSLLIVNRPDASNAFSFGFGPDGACGVVIYSGFLDDIIAKAPSRNAPYDTSSTRHLPEEASWWAYLFGSLFAVSPAITAVPSHPIPTEEQTAELAILLAHEVAHLVLSHHLETLSSGTIIVPAIISMVADFARALLFPITMLFGPFVNDAVAQLGKVGSGELSKLGEYCTSVSQEIEADVVSARLLAHAGFDARSAVGFWESRQNAPKAAECSTVAQSHSPRTGWSLARQIMGSSHPVNEVRIEKLKSELVRWELEKRISLRKRIEGEPEQRSATWNLL</sequence>
<dbReference type="GO" id="GO:0006515">
    <property type="term" value="P:protein quality control for misfolded or incompletely synthesized proteins"/>
    <property type="evidence" value="ECO:0007669"/>
    <property type="project" value="TreeGrafter"/>
</dbReference>
<evidence type="ECO:0000256" key="3">
    <source>
        <dbReference type="ARBA" id="ARBA00022723"/>
    </source>
</evidence>
<comment type="cofactor">
    <cofactor evidence="1">
        <name>Zn(2+)</name>
        <dbReference type="ChEBI" id="CHEBI:29105"/>
    </cofactor>
</comment>
<evidence type="ECO:0000256" key="4">
    <source>
        <dbReference type="ARBA" id="ARBA00022801"/>
    </source>
</evidence>